<evidence type="ECO:0000313" key="6">
    <source>
        <dbReference type="EMBL" id="GAA1738488.1"/>
    </source>
</evidence>
<proteinExistence type="predicted"/>
<dbReference type="Gene3D" id="1.10.10.10">
    <property type="entry name" value="Winged helix-like DNA-binding domain superfamily/Winged helix DNA-binding domain"/>
    <property type="match status" value="1"/>
</dbReference>
<dbReference type="InterPro" id="IPR000792">
    <property type="entry name" value="Tscrpt_reg_LuxR_C"/>
</dbReference>
<name>A0ABP4VX95_9ACTN</name>
<keyword evidence="1" id="KW-0805">Transcription regulation</keyword>
<feature type="domain" description="HTH luxR-type" evidence="5">
    <location>
        <begin position="73"/>
        <end position="138"/>
    </location>
</feature>
<accession>A0ABP4VX95</accession>
<dbReference type="InterPro" id="IPR016032">
    <property type="entry name" value="Sig_transdc_resp-reg_C-effctor"/>
</dbReference>
<organism evidence="6 7">
    <name type="scientific">Luedemannella helvata</name>
    <dbReference type="NCBI Taxonomy" id="349315"/>
    <lineage>
        <taxon>Bacteria</taxon>
        <taxon>Bacillati</taxon>
        <taxon>Actinomycetota</taxon>
        <taxon>Actinomycetes</taxon>
        <taxon>Micromonosporales</taxon>
        <taxon>Micromonosporaceae</taxon>
        <taxon>Luedemannella</taxon>
    </lineage>
</organism>
<evidence type="ECO:0000259" key="5">
    <source>
        <dbReference type="PROSITE" id="PS50043"/>
    </source>
</evidence>
<gene>
    <name evidence="6" type="ORF">GCM10009681_06570</name>
</gene>
<dbReference type="RefSeq" id="WP_344076610.1">
    <property type="nucleotide sequence ID" value="NZ_BAAALS010000002.1"/>
</dbReference>
<feature type="compositionally biased region" description="Polar residues" evidence="4">
    <location>
        <begin position="50"/>
        <end position="60"/>
    </location>
</feature>
<evidence type="ECO:0000256" key="1">
    <source>
        <dbReference type="ARBA" id="ARBA00023015"/>
    </source>
</evidence>
<evidence type="ECO:0000256" key="2">
    <source>
        <dbReference type="ARBA" id="ARBA00023125"/>
    </source>
</evidence>
<keyword evidence="3" id="KW-0804">Transcription</keyword>
<dbReference type="InterPro" id="IPR036388">
    <property type="entry name" value="WH-like_DNA-bd_sf"/>
</dbReference>
<feature type="region of interest" description="Disordered" evidence="4">
    <location>
        <begin position="50"/>
        <end position="75"/>
    </location>
</feature>
<dbReference type="PRINTS" id="PR00038">
    <property type="entry name" value="HTHLUXR"/>
</dbReference>
<sequence>MTVEQWDGPRYPVGAGEVEQGDPGAPLRQLADLLRVAAATLEGALTVLGTQRPETVSRSAGSGPRDTAGHPATIDGWPSLTAAERVIAGMVGEALTNRQIASRLFVSPHTVNYHLRHIFRKLDITSRVQLAALVHASRQPGGR</sequence>
<evidence type="ECO:0000256" key="4">
    <source>
        <dbReference type="SAM" id="MobiDB-lite"/>
    </source>
</evidence>
<dbReference type="PANTHER" id="PTHR44688:SF16">
    <property type="entry name" value="DNA-BINDING TRANSCRIPTIONAL ACTIVATOR DEVR_DOSR"/>
    <property type="match status" value="1"/>
</dbReference>
<dbReference type="Pfam" id="PF00196">
    <property type="entry name" value="GerE"/>
    <property type="match status" value="1"/>
</dbReference>
<dbReference type="SMART" id="SM00421">
    <property type="entry name" value="HTH_LUXR"/>
    <property type="match status" value="1"/>
</dbReference>
<keyword evidence="2" id="KW-0238">DNA-binding</keyword>
<dbReference type="EMBL" id="BAAALS010000002">
    <property type="protein sequence ID" value="GAA1738488.1"/>
    <property type="molecule type" value="Genomic_DNA"/>
</dbReference>
<evidence type="ECO:0000256" key="3">
    <source>
        <dbReference type="ARBA" id="ARBA00023163"/>
    </source>
</evidence>
<feature type="region of interest" description="Disordered" evidence="4">
    <location>
        <begin position="1"/>
        <end position="22"/>
    </location>
</feature>
<dbReference type="CDD" id="cd06170">
    <property type="entry name" value="LuxR_C_like"/>
    <property type="match status" value="1"/>
</dbReference>
<dbReference type="PROSITE" id="PS50043">
    <property type="entry name" value="HTH_LUXR_2"/>
    <property type="match status" value="1"/>
</dbReference>
<keyword evidence="7" id="KW-1185">Reference proteome</keyword>
<evidence type="ECO:0000313" key="7">
    <source>
        <dbReference type="Proteomes" id="UP001500655"/>
    </source>
</evidence>
<reference evidence="7" key="1">
    <citation type="journal article" date="2019" name="Int. J. Syst. Evol. Microbiol.">
        <title>The Global Catalogue of Microorganisms (GCM) 10K type strain sequencing project: providing services to taxonomists for standard genome sequencing and annotation.</title>
        <authorList>
            <consortium name="The Broad Institute Genomics Platform"/>
            <consortium name="The Broad Institute Genome Sequencing Center for Infectious Disease"/>
            <person name="Wu L."/>
            <person name="Ma J."/>
        </authorList>
    </citation>
    <scope>NUCLEOTIDE SEQUENCE [LARGE SCALE GENOMIC DNA]</scope>
    <source>
        <strain evidence="7">JCM 13249</strain>
    </source>
</reference>
<dbReference type="SUPFAM" id="SSF46894">
    <property type="entry name" value="C-terminal effector domain of the bipartite response regulators"/>
    <property type="match status" value="1"/>
</dbReference>
<dbReference type="Proteomes" id="UP001500655">
    <property type="component" value="Unassembled WGS sequence"/>
</dbReference>
<comment type="caution">
    <text evidence="6">The sequence shown here is derived from an EMBL/GenBank/DDBJ whole genome shotgun (WGS) entry which is preliminary data.</text>
</comment>
<dbReference type="PANTHER" id="PTHR44688">
    <property type="entry name" value="DNA-BINDING TRANSCRIPTIONAL ACTIVATOR DEVR_DOSR"/>
    <property type="match status" value="1"/>
</dbReference>
<protein>
    <recommendedName>
        <fullName evidence="5">HTH luxR-type domain-containing protein</fullName>
    </recommendedName>
</protein>